<keyword evidence="1" id="KW-1133">Transmembrane helix</keyword>
<gene>
    <name evidence="2" type="ORF">OLC1_LOCUS4145</name>
</gene>
<proteinExistence type="predicted"/>
<feature type="transmembrane region" description="Helical" evidence="1">
    <location>
        <begin position="37"/>
        <end position="55"/>
    </location>
</feature>
<reference evidence="2" key="1">
    <citation type="submission" date="2023-03" db="EMBL/GenBank/DDBJ databases">
        <authorList>
            <person name="Julca I."/>
        </authorList>
    </citation>
    <scope>NUCLEOTIDE SEQUENCE</scope>
</reference>
<dbReference type="PANTHER" id="PTHR10811">
    <property type="entry name" value="FRINGE-RELATED"/>
    <property type="match status" value="1"/>
</dbReference>
<evidence type="ECO:0000256" key="1">
    <source>
        <dbReference type="SAM" id="Phobius"/>
    </source>
</evidence>
<organism evidence="2 3">
    <name type="scientific">Oldenlandia corymbosa var. corymbosa</name>
    <dbReference type="NCBI Taxonomy" id="529605"/>
    <lineage>
        <taxon>Eukaryota</taxon>
        <taxon>Viridiplantae</taxon>
        <taxon>Streptophyta</taxon>
        <taxon>Embryophyta</taxon>
        <taxon>Tracheophyta</taxon>
        <taxon>Spermatophyta</taxon>
        <taxon>Magnoliopsida</taxon>
        <taxon>eudicotyledons</taxon>
        <taxon>Gunneridae</taxon>
        <taxon>Pentapetalae</taxon>
        <taxon>asterids</taxon>
        <taxon>lamiids</taxon>
        <taxon>Gentianales</taxon>
        <taxon>Rubiaceae</taxon>
        <taxon>Rubioideae</taxon>
        <taxon>Spermacoceae</taxon>
        <taxon>Hedyotis-Oldenlandia complex</taxon>
        <taxon>Oldenlandia</taxon>
    </lineage>
</organism>
<keyword evidence="3" id="KW-1185">Reference proteome</keyword>
<dbReference type="Gene3D" id="3.90.550.50">
    <property type="match status" value="1"/>
</dbReference>
<dbReference type="AlphaFoldDB" id="A0AAV1CC59"/>
<keyword evidence="1" id="KW-0812">Transmembrane</keyword>
<sequence>MSSTREKMGQVSLKPCKFFLFSSSSQSSDLLTTAVKVGFLVFFLVSLALVVYSFFTSQSCWFLECQDLLIPAISTTSPAICAAPDDPDFEPTTISHIVFGIGGSALTWGDRNRYSRLWWQPNVTRGFVWLDKEPGLKSLWSSSSDDDGSSTPPYRISSDWTRFKHSSSPSAVRLARIVVDSFRAGLPGVRWFVMGDDDTVFFTENLVTVLGKYNHRRMCYVGGNSESVEQDDRHSFDMAFGGGGFAISYPLAAKLVRVMDGCLNRYYKFYGSDERVWACVKELGVSLTMERGFHQIDVRGDLFGLLTAHPLVPLVSLHHLDYVKSLFPNMSQYDSLRHLLQAYHSDPPQIVQQCFCHHLKFKWSVSISWGYAVQVYPSLLSVVELEKPLQTFSTWRSWQSGPFVFNTRPVNSDPCERPFVYYLESISETGQGGTVTTYNRTMAKPEKWCRKHYYDRAITLRRILVSASKMDPEEWKSPRRRCCEIESVKNGAMKVTIRSCEE</sequence>
<dbReference type="EMBL" id="OX459118">
    <property type="protein sequence ID" value="CAI9092490.1"/>
    <property type="molecule type" value="Genomic_DNA"/>
</dbReference>
<dbReference type="Pfam" id="PF04646">
    <property type="entry name" value="DUF604"/>
    <property type="match status" value="1"/>
</dbReference>
<accession>A0AAV1CC59</accession>
<keyword evidence="1" id="KW-0472">Membrane</keyword>
<protein>
    <submittedName>
        <fullName evidence="2">OLC1v1027742C1</fullName>
    </submittedName>
</protein>
<evidence type="ECO:0000313" key="3">
    <source>
        <dbReference type="Proteomes" id="UP001161247"/>
    </source>
</evidence>
<dbReference type="FunFam" id="3.90.550.50:FF:000006">
    <property type="entry name" value="Fringe-related protein-like"/>
    <property type="match status" value="1"/>
</dbReference>
<dbReference type="Proteomes" id="UP001161247">
    <property type="component" value="Chromosome 1"/>
</dbReference>
<dbReference type="InterPro" id="IPR006740">
    <property type="entry name" value="DUF604"/>
</dbReference>
<evidence type="ECO:0000313" key="2">
    <source>
        <dbReference type="EMBL" id="CAI9092490.1"/>
    </source>
</evidence>
<name>A0AAV1CC59_OLDCO</name>